<feature type="transmembrane region" description="Helical" evidence="1">
    <location>
        <begin position="46"/>
        <end position="64"/>
    </location>
</feature>
<keyword evidence="1" id="KW-1133">Transmembrane helix</keyword>
<dbReference type="RefSeq" id="WP_218471587.1">
    <property type="nucleotide sequence ID" value="NZ_BAABJN010000006.1"/>
</dbReference>
<sequence>MSDRAVIIIGFAVLLAAVLGALMVARLRRASVASLADTVAYAMSYRAVRIVAVLGWAWLGWHFLAR</sequence>
<dbReference type="EMBL" id="CP078145">
    <property type="protein sequence ID" value="QXN90720.1"/>
    <property type="molecule type" value="Genomic_DNA"/>
</dbReference>
<dbReference type="Proteomes" id="UP000694257">
    <property type="component" value="Chromosome"/>
</dbReference>
<keyword evidence="3" id="KW-1185">Reference proteome</keyword>
<keyword evidence="1" id="KW-0812">Transmembrane</keyword>
<evidence type="ECO:0000313" key="2">
    <source>
        <dbReference type="EMBL" id="QXN90720.1"/>
    </source>
</evidence>
<protein>
    <submittedName>
        <fullName evidence="2">Uncharacterized protein</fullName>
    </submittedName>
</protein>
<gene>
    <name evidence="2" type="ORF">KV110_35930</name>
</gene>
<proteinExistence type="predicted"/>
<dbReference type="InterPro" id="IPR046177">
    <property type="entry name" value="DUF6186"/>
</dbReference>
<keyword evidence="1" id="KW-0472">Membrane</keyword>
<dbReference type="Pfam" id="PF19684">
    <property type="entry name" value="DUF6186"/>
    <property type="match status" value="1"/>
</dbReference>
<organism evidence="2 3">
    <name type="scientific">Nocardia iowensis</name>
    <dbReference type="NCBI Taxonomy" id="204891"/>
    <lineage>
        <taxon>Bacteria</taxon>
        <taxon>Bacillati</taxon>
        <taxon>Actinomycetota</taxon>
        <taxon>Actinomycetes</taxon>
        <taxon>Mycobacteriales</taxon>
        <taxon>Nocardiaceae</taxon>
        <taxon>Nocardia</taxon>
    </lineage>
</organism>
<evidence type="ECO:0000256" key="1">
    <source>
        <dbReference type="SAM" id="Phobius"/>
    </source>
</evidence>
<name>A0ABX8RQM1_NOCIO</name>
<feature type="transmembrane region" description="Helical" evidence="1">
    <location>
        <begin position="6"/>
        <end position="25"/>
    </location>
</feature>
<accession>A0ABX8RQM1</accession>
<reference evidence="2 3" key="1">
    <citation type="submission" date="2021-07" db="EMBL/GenBank/DDBJ databases">
        <title>Whole Genome Sequence of Nocardia Iowensis.</title>
        <authorList>
            <person name="Lamm A."/>
            <person name="Collins-Fairclough A.M."/>
            <person name="Bunk B."/>
            <person name="Sproer C."/>
        </authorList>
    </citation>
    <scope>NUCLEOTIDE SEQUENCE [LARGE SCALE GENOMIC DNA]</scope>
    <source>
        <strain evidence="2 3">NRRL 5646</strain>
    </source>
</reference>
<evidence type="ECO:0000313" key="3">
    <source>
        <dbReference type="Proteomes" id="UP000694257"/>
    </source>
</evidence>